<feature type="compositionally biased region" description="Polar residues" evidence="1">
    <location>
        <begin position="311"/>
        <end position="324"/>
    </location>
</feature>
<sequence>MPFLDDLRQYGPDASYSLTLAEARAYCARLTASHYENFSVVTWLTPRRLRPAFQSIYAFCRWSDDLGDEIGDRQKSRELLAWWRGELRGMFQGGTPVRHPVMQTLRETVEEFSIPIEPFEALISAFEQDQDLTNYTTYEQLLDYCSRSANPVGHLVLYLARSFNPENVQLSDMTCTGLQLANFWQDVARDLAIGRIYLPREDRQRFGYSDADLHGLKFTPEFAALLKFEVDRARSLLEAGHRLVVLMPRDIAVDVDLFSRGGLAILDRIEGQGFDVLTSRPRLSKLTKFGLLARALFSGPRPLAPREAKLDSSTPATGGSQRVPTGQGGTRP</sequence>
<dbReference type="NCBIfam" id="TIGR03464">
    <property type="entry name" value="HpnC"/>
    <property type="match status" value="1"/>
</dbReference>
<dbReference type="InterPro" id="IPR017827">
    <property type="entry name" value="HSQ_synthase_HpnC"/>
</dbReference>
<dbReference type="SFLD" id="SFLDS00005">
    <property type="entry name" value="Isoprenoid_Synthase_Type_I"/>
    <property type="match status" value="1"/>
</dbReference>
<dbReference type="RefSeq" id="WP_406699927.1">
    <property type="nucleotide sequence ID" value="NZ_CP155447.1"/>
</dbReference>
<dbReference type="AlphaFoldDB" id="A0AAU7CR09"/>
<feature type="region of interest" description="Disordered" evidence="1">
    <location>
        <begin position="302"/>
        <end position="332"/>
    </location>
</feature>
<name>A0AAU7CR09_9BACT</name>
<dbReference type="SUPFAM" id="SSF48576">
    <property type="entry name" value="Terpenoid synthases"/>
    <property type="match status" value="1"/>
</dbReference>
<proteinExistence type="predicted"/>
<dbReference type="SFLD" id="SFLDG01212">
    <property type="entry name" value="Phytoene_synthase_like"/>
    <property type="match status" value="1"/>
</dbReference>
<dbReference type="GO" id="GO:0051996">
    <property type="term" value="F:squalene synthase [NAD(P)H] activity"/>
    <property type="evidence" value="ECO:0007669"/>
    <property type="project" value="UniProtKB-EC"/>
</dbReference>
<organism evidence="2">
    <name type="scientific">Singulisphaera sp. Ch08</name>
    <dbReference type="NCBI Taxonomy" id="3120278"/>
    <lineage>
        <taxon>Bacteria</taxon>
        <taxon>Pseudomonadati</taxon>
        <taxon>Planctomycetota</taxon>
        <taxon>Planctomycetia</taxon>
        <taxon>Isosphaerales</taxon>
        <taxon>Isosphaeraceae</taxon>
        <taxon>Singulisphaera</taxon>
    </lineage>
</organism>
<dbReference type="Gene3D" id="1.10.600.10">
    <property type="entry name" value="Farnesyl Diphosphate Synthase"/>
    <property type="match status" value="1"/>
</dbReference>
<dbReference type="EC" id="2.5.1.21" evidence="2"/>
<reference evidence="2" key="1">
    <citation type="submission" date="2024-05" db="EMBL/GenBank/DDBJ databases">
        <title>Planctomycetes of the genus Singulisphaera possess chitinolytic capabilities.</title>
        <authorList>
            <person name="Ivanova A."/>
        </authorList>
    </citation>
    <scope>NUCLEOTIDE SEQUENCE</scope>
    <source>
        <strain evidence="2">Ch08T</strain>
    </source>
</reference>
<gene>
    <name evidence="2" type="primary">hpnC</name>
    <name evidence="2" type="ORF">V5E97_13875</name>
</gene>
<dbReference type="Pfam" id="PF00494">
    <property type="entry name" value="SQS_PSY"/>
    <property type="match status" value="1"/>
</dbReference>
<dbReference type="InterPro" id="IPR033904">
    <property type="entry name" value="Trans_IPPS_HH"/>
</dbReference>
<dbReference type="SFLD" id="SFLDG01018">
    <property type="entry name" value="Squalene/Phytoene_Synthase_Lik"/>
    <property type="match status" value="1"/>
</dbReference>
<keyword evidence="2" id="KW-0808">Transferase</keyword>
<dbReference type="GO" id="GO:0004311">
    <property type="term" value="F:geranylgeranyl diphosphate synthase activity"/>
    <property type="evidence" value="ECO:0007669"/>
    <property type="project" value="InterPro"/>
</dbReference>
<protein>
    <submittedName>
        <fullName evidence="2">Squalene synthase HpnC</fullName>
        <ecNumber evidence="2">2.5.1.21</ecNumber>
    </submittedName>
</protein>
<dbReference type="InterPro" id="IPR008949">
    <property type="entry name" value="Isoprenoid_synthase_dom_sf"/>
</dbReference>
<dbReference type="InterPro" id="IPR044843">
    <property type="entry name" value="Trans_IPPS_bact-type"/>
</dbReference>
<dbReference type="PANTHER" id="PTHR31480">
    <property type="entry name" value="BIFUNCTIONAL LYCOPENE CYCLASE/PHYTOENE SYNTHASE"/>
    <property type="match status" value="1"/>
</dbReference>
<dbReference type="EMBL" id="CP155447">
    <property type="protein sequence ID" value="XBH07081.1"/>
    <property type="molecule type" value="Genomic_DNA"/>
</dbReference>
<evidence type="ECO:0000256" key="1">
    <source>
        <dbReference type="SAM" id="MobiDB-lite"/>
    </source>
</evidence>
<evidence type="ECO:0000313" key="2">
    <source>
        <dbReference type="EMBL" id="XBH07081.1"/>
    </source>
</evidence>
<accession>A0AAU7CR09</accession>
<dbReference type="CDD" id="cd00683">
    <property type="entry name" value="Trans_IPPS_HH"/>
    <property type="match status" value="1"/>
</dbReference>
<dbReference type="GO" id="GO:0016114">
    <property type="term" value="P:terpenoid biosynthetic process"/>
    <property type="evidence" value="ECO:0007669"/>
    <property type="project" value="UniProtKB-ARBA"/>
</dbReference>
<dbReference type="InterPro" id="IPR002060">
    <property type="entry name" value="Squ/phyt_synthse"/>
</dbReference>